<organism evidence="4 5">
    <name type="scientific">Carboxydocella sporoproducens DSM 16521</name>
    <dbReference type="NCBI Taxonomy" id="1121270"/>
    <lineage>
        <taxon>Bacteria</taxon>
        <taxon>Bacillati</taxon>
        <taxon>Bacillota</taxon>
        <taxon>Clostridia</taxon>
        <taxon>Eubacteriales</taxon>
        <taxon>Clostridiales Family XVI. Incertae Sedis</taxon>
        <taxon>Carboxydocella</taxon>
    </lineage>
</organism>
<dbReference type="EMBL" id="FUXM01000005">
    <property type="protein sequence ID" value="SJZ69322.1"/>
    <property type="molecule type" value="Genomic_DNA"/>
</dbReference>
<dbReference type="InterPro" id="IPR003768">
    <property type="entry name" value="ScpA"/>
</dbReference>
<keyword evidence="3" id="KW-0131">Cell cycle</keyword>
<dbReference type="AlphaFoldDB" id="A0A1T4MQN6"/>
<protein>
    <recommendedName>
        <fullName evidence="2 3">Segregation and condensation protein A</fullName>
    </recommendedName>
</protein>
<comment type="function">
    <text evidence="3">Participates in chromosomal partition during cell division. May act via the formation of a condensin-like complex containing Smc and ScpB that pull DNA away from mid-cell into both cell halves.</text>
</comment>
<keyword evidence="1 3" id="KW-0159">Chromosome partition</keyword>
<dbReference type="GO" id="GO:0051301">
    <property type="term" value="P:cell division"/>
    <property type="evidence" value="ECO:0007669"/>
    <property type="project" value="UniProtKB-KW"/>
</dbReference>
<sequence>MVAYEIQLETFSGPLDLLCHLIDKNQMNIYDIPIATVVEQYLDYLQAMQELDLEVTSEFLVMAAKLLAIKAKMLLPRPRLEGEEEDELVYEEDPREELVEKLLEYKQFKAVAQLLEIREREQGQMYFRQNCRELYEYLFCPRNPLAGVTLEQLLAALKQVLERAEDQEDLKPVSYTREQFSIRDKMREILRHLVLYPEGITFSSLFTRRSSRTEVVTTFLAILELFRQGKIALFQRQLFGEIEIKGNNTIMIEEEQE</sequence>
<dbReference type="Proteomes" id="UP000189933">
    <property type="component" value="Unassembled WGS sequence"/>
</dbReference>
<name>A0A1T4MQN6_9FIRM</name>
<comment type="subcellular location">
    <subcellularLocation>
        <location evidence="3">Cytoplasm</location>
    </subcellularLocation>
    <text evidence="3">Associated with two foci at the outer edges of the nucleoid region in young cells, and at four foci within both cell halves in older cells.</text>
</comment>
<dbReference type="Gene3D" id="6.10.250.2410">
    <property type="match status" value="1"/>
</dbReference>
<dbReference type="HAMAP" id="MF_01805">
    <property type="entry name" value="ScpA"/>
    <property type="match status" value="1"/>
</dbReference>
<evidence type="ECO:0000256" key="1">
    <source>
        <dbReference type="ARBA" id="ARBA00022829"/>
    </source>
</evidence>
<reference evidence="5" key="1">
    <citation type="submission" date="2017-02" db="EMBL/GenBank/DDBJ databases">
        <authorList>
            <person name="Varghese N."/>
            <person name="Submissions S."/>
        </authorList>
    </citation>
    <scope>NUCLEOTIDE SEQUENCE [LARGE SCALE GENOMIC DNA]</scope>
    <source>
        <strain evidence="5">DSM 16521</strain>
    </source>
</reference>
<evidence type="ECO:0000256" key="2">
    <source>
        <dbReference type="ARBA" id="ARBA00044777"/>
    </source>
</evidence>
<keyword evidence="3" id="KW-0963">Cytoplasm</keyword>
<dbReference type="Gene3D" id="1.10.10.580">
    <property type="entry name" value="Structural maintenance of chromosome 1. Chain E"/>
    <property type="match status" value="1"/>
</dbReference>
<proteinExistence type="inferred from homology"/>
<keyword evidence="5" id="KW-1185">Reference proteome</keyword>
<dbReference type="PANTHER" id="PTHR33969:SF2">
    <property type="entry name" value="SEGREGATION AND CONDENSATION PROTEIN A"/>
    <property type="match status" value="1"/>
</dbReference>
<dbReference type="GO" id="GO:0005737">
    <property type="term" value="C:cytoplasm"/>
    <property type="evidence" value="ECO:0007669"/>
    <property type="project" value="UniProtKB-SubCell"/>
</dbReference>
<gene>
    <name evidence="3" type="primary">scpA</name>
    <name evidence="4" type="ORF">SAMN02745885_00667</name>
</gene>
<comment type="similarity">
    <text evidence="3">Belongs to the ScpA family.</text>
</comment>
<evidence type="ECO:0000313" key="5">
    <source>
        <dbReference type="Proteomes" id="UP000189933"/>
    </source>
</evidence>
<accession>A0A1T4MQN6</accession>
<dbReference type="OrthoDB" id="9811016at2"/>
<dbReference type="PANTHER" id="PTHR33969">
    <property type="entry name" value="SEGREGATION AND CONDENSATION PROTEIN A"/>
    <property type="match status" value="1"/>
</dbReference>
<dbReference type="InterPro" id="IPR023093">
    <property type="entry name" value="ScpA-like_C"/>
</dbReference>
<dbReference type="GO" id="GO:0007059">
    <property type="term" value="P:chromosome segregation"/>
    <property type="evidence" value="ECO:0007669"/>
    <property type="project" value="UniProtKB-UniRule"/>
</dbReference>
<dbReference type="GO" id="GO:0006260">
    <property type="term" value="P:DNA replication"/>
    <property type="evidence" value="ECO:0007669"/>
    <property type="project" value="UniProtKB-UniRule"/>
</dbReference>
<dbReference type="Pfam" id="PF02616">
    <property type="entry name" value="SMC_ScpA"/>
    <property type="match status" value="1"/>
</dbReference>
<keyword evidence="3" id="KW-0132">Cell division</keyword>
<evidence type="ECO:0000256" key="3">
    <source>
        <dbReference type="HAMAP-Rule" id="MF_01805"/>
    </source>
</evidence>
<comment type="subunit">
    <text evidence="3">Component of a cohesin-like complex composed of ScpA, ScpB and the Smc homodimer, in which ScpA and ScpB bind to the head domain of Smc. The presence of the three proteins is required for the association of the complex with DNA.</text>
</comment>
<evidence type="ECO:0000313" key="4">
    <source>
        <dbReference type="EMBL" id="SJZ69322.1"/>
    </source>
</evidence>